<keyword evidence="4" id="KW-1185">Reference proteome</keyword>
<proteinExistence type="predicted"/>
<evidence type="ECO:0000313" key="2">
    <source>
        <dbReference type="EMBL" id="MDR7339349.1"/>
    </source>
</evidence>
<dbReference type="RefSeq" id="WP_270120650.1">
    <property type="nucleotide sequence ID" value="NZ_BAAAOM010000004.1"/>
</dbReference>
<accession>A0A9X3PI93</accession>
<evidence type="ECO:0000313" key="4">
    <source>
        <dbReference type="Proteomes" id="UP001183604"/>
    </source>
</evidence>
<dbReference type="Proteomes" id="UP001145799">
    <property type="component" value="Unassembled WGS sequence"/>
</dbReference>
<dbReference type="AlphaFoldDB" id="A0A9X3PI93"/>
<evidence type="ECO:0000313" key="1">
    <source>
        <dbReference type="EMBL" id="MDA1384221.1"/>
    </source>
</evidence>
<dbReference type="EMBL" id="JAPZVQ010000002">
    <property type="protein sequence ID" value="MDA1384221.1"/>
    <property type="molecule type" value="Genomic_DNA"/>
</dbReference>
<organism evidence="1 3">
    <name type="scientific">Glycomyces lechevalierae</name>
    <dbReference type="NCBI Taxonomy" id="256034"/>
    <lineage>
        <taxon>Bacteria</taxon>
        <taxon>Bacillati</taxon>
        <taxon>Actinomycetota</taxon>
        <taxon>Actinomycetes</taxon>
        <taxon>Glycomycetales</taxon>
        <taxon>Glycomycetaceae</taxon>
        <taxon>Glycomyces</taxon>
    </lineage>
</organism>
<dbReference type="EMBL" id="JAVDYD010000001">
    <property type="protein sequence ID" value="MDR7339349.1"/>
    <property type="molecule type" value="Genomic_DNA"/>
</dbReference>
<protein>
    <submittedName>
        <fullName evidence="1">Uncharacterized protein</fullName>
    </submittedName>
</protein>
<reference evidence="2 4" key="2">
    <citation type="submission" date="2023-07" db="EMBL/GenBank/DDBJ databases">
        <title>Sequencing the genomes of 1000 actinobacteria strains.</title>
        <authorList>
            <person name="Klenk H.-P."/>
        </authorList>
    </citation>
    <scope>NUCLEOTIDE SEQUENCE [LARGE SCALE GENOMIC DNA]</scope>
    <source>
        <strain evidence="2 4">DSM 44724</strain>
    </source>
</reference>
<name>A0A9X3PI93_9ACTN</name>
<gene>
    <name evidence="2" type="ORF">J2S69_003068</name>
    <name evidence="1" type="ORF">O2L01_04435</name>
</gene>
<dbReference type="Proteomes" id="UP001183604">
    <property type="component" value="Unassembled WGS sequence"/>
</dbReference>
<reference evidence="1" key="1">
    <citation type="submission" date="2022-12" db="EMBL/GenBank/DDBJ databases">
        <title>Gycomyces niveus sp.nov., a novel actinomycete isolated from soil in Shouguang.</title>
        <authorList>
            <person name="Yang X."/>
        </authorList>
    </citation>
    <scope>NUCLEOTIDE SEQUENCE</scope>
    <source>
        <strain evidence="1">DSM 44724</strain>
    </source>
</reference>
<sequence length="194" mass="21314">MEVLAQGLVELLFGEASRAARRRRAEAFAAAHGLRFRAEGRPEEAAGRFEELEMIGVPFVQPVADTCWGDYQGRQVIAFENPVWSKRKRRNLPYRFTAVRLARAVPDLLVAAEAPAWFKPDVPCLPVPGAEALAADPAAAGSVLQRLDRAPLAWMARANWVVGWHEGRLRNRGADDAASALRFLTAAADACERV</sequence>
<evidence type="ECO:0000313" key="3">
    <source>
        <dbReference type="Proteomes" id="UP001145799"/>
    </source>
</evidence>
<comment type="caution">
    <text evidence="1">The sequence shown here is derived from an EMBL/GenBank/DDBJ whole genome shotgun (WGS) entry which is preliminary data.</text>
</comment>